<dbReference type="AlphaFoldDB" id="A0A2P7Z4F1"/>
<comment type="cofactor">
    <cofactor evidence="1">
        <name>Cu(2+)</name>
        <dbReference type="ChEBI" id="CHEBI:29036"/>
    </cofactor>
</comment>
<keyword evidence="4" id="KW-0479">Metal-binding</keyword>
<dbReference type="Proteomes" id="UP000243723">
    <property type="component" value="Unassembled WGS sequence"/>
</dbReference>
<comment type="subcellular location">
    <subcellularLocation>
        <location evidence="2 15">Secreted</location>
    </subcellularLocation>
</comment>
<evidence type="ECO:0000256" key="15">
    <source>
        <dbReference type="RuleBase" id="RU368122"/>
    </source>
</evidence>
<dbReference type="InterPro" id="IPR005103">
    <property type="entry name" value="AA9_LPMO"/>
</dbReference>
<dbReference type="GO" id="GO:0004497">
    <property type="term" value="F:monooxygenase activity"/>
    <property type="evidence" value="ECO:0007669"/>
    <property type="project" value="UniProtKB-KW"/>
</dbReference>
<accession>A0A2P7Z4F1</accession>
<dbReference type="OrthoDB" id="4849160at2759"/>
<evidence type="ECO:0000256" key="5">
    <source>
        <dbReference type="ARBA" id="ARBA00022729"/>
    </source>
</evidence>
<evidence type="ECO:0000256" key="4">
    <source>
        <dbReference type="ARBA" id="ARBA00022723"/>
    </source>
</evidence>
<keyword evidence="19" id="KW-1185">Reference proteome</keyword>
<protein>
    <recommendedName>
        <fullName evidence="15">AA9 family lytic polysaccharide monooxygenase</fullName>
        <ecNumber evidence="15">1.14.99.56</ecNumber>
    </recommendedName>
    <alternativeName>
        <fullName evidence="15">Endo-beta-1,4-glucanase</fullName>
    </alternativeName>
    <alternativeName>
        <fullName evidence="15">Glycosyl hydrolase 61 family protein</fullName>
    </alternativeName>
</protein>
<comment type="domain">
    <text evidence="15">Has a modular structure: an endo-beta-1,4-glucanase catalytic module at the N-terminus, a linker rich in serines and threonines, and a C-terminal carbohydrate-binding module (CBM).</text>
</comment>
<dbReference type="Gene3D" id="2.70.50.70">
    <property type="match status" value="1"/>
</dbReference>
<keyword evidence="3 15" id="KW-0964">Secreted</keyword>
<keyword evidence="5 16" id="KW-0732">Signal</keyword>
<evidence type="ECO:0000256" key="3">
    <source>
        <dbReference type="ARBA" id="ARBA00022525"/>
    </source>
</evidence>
<evidence type="ECO:0000313" key="19">
    <source>
        <dbReference type="Proteomes" id="UP000243723"/>
    </source>
</evidence>
<dbReference type="CDD" id="cd21175">
    <property type="entry name" value="LPMO_AA9"/>
    <property type="match status" value="1"/>
</dbReference>
<organism evidence="18 19">
    <name type="scientific">Elsinoe australis</name>
    <dbReference type="NCBI Taxonomy" id="40998"/>
    <lineage>
        <taxon>Eukaryota</taxon>
        <taxon>Fungi</taxon>
        <taxon>Dikarya</taxon>
        <taxon>Ascomycota</taxon>
        <taxon>Pezizomycotina</taxon>
        <taxon>Dothideomycetes</taxon>
        <taxon>Dothideomycetidae</taxon>
        <taxon>Myriangiales</taxon>
        <taxon>Elsinoaceae</taxon>
        <taxon>Elsinoe</taxon>
    </lineage>
</organism>
<keyword evidence="9" id="KW-0503">Monooxygenase</keyword>
<gene>
    <name evidence="18" type="ORF">B9Z65_7051</name>
</gene>
<evidence type="ECO:0000256" key="12">
    <source>
        <dbReference type="ARBA" id="ARBA00023326"/>
    </source>
</evidence>
<evidence type="ECO:0000256" key="10">
    <source>
        <dbReference type="ARBA" id="ARBA00023157"/>
    </source>
</evidence>
<dbReference type="PANTHER" id="PTHR33353">
    <property type="entry name" value="PUTATIVE (AFU_ORTHOLOGUE AFUA_1G12560)-RELATED"/>
    <property type="match status" value="1"/>
</dbReference>
<comment type="similarity">
    <text evidence="13">Belongs to the polysaccharide monooxygenase AA9 family.</text>
</comment>
<keyword evidence="6 15" id="KW-0136">Cellulose degradation</keyword>
<keyword evidence="12 15" id="KW-0624">Polysaccharide degradation</keyword>
<evidence type="ECO:0000256" key="14">
    <source>
        <dbReference type="ARBA" id="ARBA00045077"/>
    </source>
</evidence>
<comment type="function">
    <text evidence="15">Lytic polysaccharide monooxygenase (LMPO) that depolymerizes crystalline and amorphous polysaccharides via the oxidation of scissile alpha- or beta-(1-4)-glycosidic bonds, yielding C1 and/or C4 oxidation products. Catalysis by LPMOs requires the reduction of the active-site copper from Cu(II) to Cu(I) by a reducing agent and H(2)O(2) or O(2) as a cosubstrate.</text>
</comment>
<dbReference type="STRING" id="40998.A0A2P7Z4F1"/>
<dbReference type="EC" id="1.14.99.56" evidence="15"/>
<feature type="domain" description="Auxiliary Activity family 9 catalytic" evidence="17">
    <location>
        <begin position="20"/>
        <end position="246"/>
    </location>
</feature>
<dbReference type="Pfam" id="PF03443">
    <property type="entry name" value="AA9"/>
    <property type="match status" value="1"/>
</dbReference>
<comment type="catalytic activity">
    <reaction evidence="14 15">
        <text>[(1-&gt;4)-beta-D-glucosyl]n+m + reduced acceptor + O2 = 4-dehydro-beta-D-glucosyl-[(1-&gt;4)-beta-D-glucosyl]n-1 + [(1-&gt;4)-beta-D-glucosyl]m + acceptor + H2O.</text>
        <dbReference type="EC" id="1.14.99.56"/>
    </reaction>
</comment>
<comment type="caution">
    <text evidence="18">The sequence shown here is derived from an EMBL/GenBank/DDBJ whole genome shotgun (WGS) entry which is preliminary data.</text>
</comment>
<feature type="signal peptide" evidence="16">
    <location>
        <begin position="1"/>
        <end position="19"/>
    </location>
</feature>
<evidence type="ECO:0000256" key="13">
    <source>
        <dbReference type="ARBA" id="ARBA00044502"/>
    </source>
</evidence>
<evidence type="ECO:0000256" key="11">
    <source>
        <dbReference type="ARBA" id="ARBA00023277"/>
    </source>
</evidence>
<feature type="chain" id="PRO_5015203873" description="AA9 family lytic polysaccharide monooxygenase" evidence="16">
    <location>
        <begin position="20"/>
        <end position="272"/>
    </location>
</feature>
<dbReference type="InterPro" id="IPR049892">
    <property type="entry name" value="AA9"/>
</dbReference>
<evidence type="ECO:0000256" key="7">
    <source>
        <dbReference type="ARBA" id="ARBA00023002"/>
    </source>
</evidence>
<sequence>MHAPISLAALAALVPFVAAHGHLTNVNAGGKDYPLMGPDWVYKPAGTSSGASWRGGNQDNGFVGSSAAELASGAVSCHKRPTKDGVTGTAADGALPADGAPVPVTAGSTLTVTWDQWPTHPGPTLDYLAKCPGKCADLKDASQLQWFKIRESGIVSPGKFEASTMSGANVKQQVKIPAALANGEYVLRHEIIALHGSTQVGGAQLYPQCFNVAVSGGGSLQPAGVTGDKLYTERDPGIYVPNYWSAEALANYDIPGPAIDPALRGQVNYFTA</sequence>
<dbReference type="GO" id="GO:0005576">
    <property type="term" value="C:extracellular region"/>
    <property type="evidence" value="ECO:0007669"/>
    <property type="project" value="UniProtKB-SubCell"/>
</dbReference>
<dbReference type="GO" id="GO:0046872">
    <property type="term" value="F:metal ion binding"/>
    <property type="evidence" value="ECO:0007669"/>
    <property type="project" value="UniProtKB-KW"/>
</dbReference>
<evidence type="ECO:0000256" key="8">
    <source>
        <dbReference type="ARBA" id="ARBA00023008"/>
    </source>
</evidence>
<evidence type="ECO:0000256" key="6">
    <source>
        <dbReference type="ARBA" id="ARBA00023001"/>
    </source>
</evidence>
<dbReference type="PANTHER" id="PTHR33353:SF36">
    <property type="entry name" value="ENDO-BETA-1,4-GLUCANASE D"/>
    <property type="match status" value="1"/>
</dbReference>
<evidence type="ECO:0000256" key="1">
    <source>
        <dbReference type="ARBA" id="ARBA00001973"/>
    </source>
</evidence>
<reference evidence="18 19" key="1">
    <citation type="submission" date="2017-05" db="EMBL/GenBank/DDBJ databases">
        <title>Draft genome sequence of Elsinoe australis.</title>
        <authorList>
            <person name="Cheng Q."/>
        </authorList>
    </citation>
    <scope>NUCLEOTIDE SEQUENCE [LARGE SCALE GENOMIC DNA]</scope>
    <source>
        <strain evidence="18 19">NL1</strain>
    </source>
</reference>
<keyword evidence="10 15" id="KW-1015">Disulfide bond</keyword>
<name>A0A2P7Z4F1_9PEZI</name>
<evidence type="ECO:0000256" key="2">
    <source>
        <dbReference type="ARBA" id="ARBA00004613"/>
    </source>
</evidence>
<dbReference type="GO" id="GO:0030248">
    <property type="term" value="F:cellulose binding"/>
    <property type="evidence" value="ECO:0007669"/>
    <property type="project" value="UniProtKB-UniRule"/>
</dbReference>
<evidence type="ECO:0000313" key="18">
    <source>
        <dbReference type="EMBL" id="PSK43097.1"/>
    </source>
</evidence>
<evidence type="ECO:0000256" key="16">
    <source>
        <dbReference type="SAM" id="SignalP"/>
    </source>
</evidence>
<evidence type="ECO:0000256" key="9">
    <source>
        <dbReference type="ARBA" id="ARBA00023033"/>
    </source>
</evidence>
<keyword evidence="11 15" id="KW-0119">Carbohydrate metabolism</keyword>
<dbReference type="GO" id="GO:0008810">
    <property type="term" value="F:cellulase activity"/>
    <property type="evidence" value="ECO:0007669"/>
    <property type="project" value="UniProtKB-UniRule"/>
</dbReference>
<dbReference type="EMBL" id="NHZQ01000331">
    <property type="protein sequence ID" value="PSK43097.1"/>
    <property type="molecule type" value="Genomic_DNA"/>
</dbReference>
<evidence type="ECO:0000259" key="17">
    <source>
        <dbReference type="Pfam" id="PF03443"/>
    </source>
</evidence>
<dbReference type="GO" id="GO:0030245">
    <property type="term" value="P:cellulose catabolic process"/>
    <property type="evidence" value="ECO:0007669"/>
    <property type="project" value="UniProtKB-UniRule"/>
</dbReference>
<proteinExistence type="inferred from homology"/>
<keyword evidence="8" id="KW-0186">Copper</keyword>
<keyword evidence="7" id="KW-0560">Oxidoreductase</keyword>